<organism evidence="3 4">
    <name type="scientific">Rhizobium leguminosarum</name>
    <dbReference type="NCBI Taxonomy" id="384"/>
    <lineage>
        <taxon>Bacteria</taxon>
        <taxon>Pseudomonadati</taxon>
        <taxon>Pseudomonadota</taxon>
        <taxon>Alphaproteobacteria</taxon>
        <taxon>Hyphomicrobiales</taxon>
        <taxon>Rhizobiaceae</taxon>
        <taxon>Rhizobium/Agrobacterium group</taxon>
        <taxon>Rhizobium</taxon>
    </lineage>
</organism>
<evidence type="ECO:0000313" key="4">
    <source>
        <dbReference type="Proteomes" id="UP000292036"/>
    </source>
</evidence>
<evidence type="ECO:0000259" key="2">
    <source>
        <dbReference type="Pfam" id="PF01408"/>
    </source>
</evidence>
<dbReference type="SUPFAM" id="SSF55347">
    <property type="entry name" value="Glyceraldehyde-3-phosphate dehydrogenase-like, C-terminal domain"/>
    <property type="match status" value="1"/>
</dbReference>
<dbReference type="Pfam" id="PF01408">
    <property type="entry name" value="GFO_IDH_MocA"/>
    <property type="match status" value="1"/>
</dbReference>
<dbReference type="Proteomes" id="UP000292036">
    <property type="component" value="Unassembled WGS sequence"/>
</dbReference>
<proteinExistence type="predicted"/>
<dbReference type="InterPro" id="IPR000683">
    <property type="entry name" value="Gfo/Idh/MocA-like_OxRdtase_N"/>
</dbReference>
<comment type="caution">
    <text evidence="3">The sequence shown here is derived from an EMBL/GenBank/DDBJ whole genome shotgun (WGS) entry which is preliminary data.</text>
</comment>
<dbReference type="Gene3D" id="3.40.50.720">
    <property type="entry name" value="NAD(P)-binding Rossmann-like Domain"/>
    <property type="match status" value="1"/>
</dbReference>
<evidence type="ECO:0000256" key="1">
    <source>
        <dbReference type="ARBA" id="ARBA00023002"/>
    </source>
</evidence>
<feature type="domain" description="Gfo/Idh/MocA-like oxidoreductase N-terminal" evidence="2">
    <location>
        <begin position="4"/>
        <end position="122"/>
    </location>
</feature>
<reference evidence="3 4" key="1">
    <citation type="submission" date="2019-02" db="EMBL/GenBank/DDBJ databases">
        <title>The genomic architecture of introgression among sibling species of bacteria.</title>
        <authorList>
            <person name="Cavassim M.I.A."/>
            <person name="Moeskjaer S."/>
            <person name="Moslemi C."/>
            <person name="Fields B."/>
            <person name="Bachmann A."/>
            <person name="Vilhjalmsson B."/>
            <person name="Schierup M.H."/>
            <person name="Young J.P.W."/>
            <person name="Andersen S.U."/>
        </authorList>
    </citation>
    <scope>NUCLEOTIDE SEQUENCE [LARGE SCALE GENOMIC DNA]</scope>
    <source>
        <strain evidence="3 4">SM151B</strain>
    </source>
</reference>
<protein>
    <submittedName>
        <fullName evidence="3">Gfo/Idh/MocA family oxidoreductase</fullName>
    </submittedName>
</protein>
<gene>
    <name evidence="3" type="ORF">ELI19_02150</name>
</gene>
<name>A0ABD7PMC8_RHILE</name>
<dbReference type="PANTHER" id="PTHR43818:SF11">
    <property type="entry name" value="BCDNA.GH03377"/>
    <property type="match status" value="1"/>
</dbReference>
<keyword evidence="1" id="KW-0560">Oxidoreductase</keyword>
<accession>A0ABD7PMC8</accession>
<dbReference type="InterPro" id="IPR050463">
    <property type="entry name" value="Gfo/Idh/MocA_oxidrdct_glycsds"/>
</dbReference>
<evidence type="ECO:0000313" key="3">
    <source>
        <dbReference type="EMBL" id="TAW28387.1"/>
    </source>
</evidence>
<dbReference type="EMBL" id="SIPS01000001">
    <property type="protein sequence ID" value="TAW28387.1"/>
    <property type="molecule type" value="Genomic_DNA"/>
</dbReference>
<dbReference type="InterPro" id="IPR036291">
    <property type="entry name" value="NAD(P)-bd_dom_sf"/>
</dbReference>
<sequence length="338" mass="36918">MITALIGLGRMGMRHASVLEQCHLPITAISDINRDACDTAGNNYGIPEERRFTSAIELIDKIRPELLIVATTAPGHCELVVRAARNGAKMILCEKPMATNLRDCETMISACNSTGVKLAINHQMRFMEQYTIPKSMIESEAFGGLGSVIVSAGNFGMAMNGTHYFEMFRYLCGEDSVKVSAWFSKDELANPRGPQFRDASGSIRLETSSGKRFYMDCSHDQGHGMNVTYNCRNGRISVDELAGNLSFVVRKGEHRGESTTRYGMPYETGSKTITPADAVAPTRSVLEALLKGSDFPTGEHGLLAMKLLVTAHLSNERGGATIDLREEPISPDYTLPIA</sequence>
<dbReference type="GO" id="GO:0016491">
    <property type="term" value="F:oxidoreductase activity"/>
    <property type="evidence" value="ECO:0007669"/>
    <property type="project" value="UniProtKB-KW"/>
</dbReference>
<dbReference type="AlphaFoldDB" id="A0ABD7PMC8"/>
<dbReference type="PANTHER" id="PTHR43818">
    <property type="entry name" value="BCDNA.GH03377"/>
    <property type="match status" value="1"/>
</dbReference>
<dbReference type="Gene3D" id="3.30.360.10">
    <property type="entry name" value="Dihydrodipicolinate Reductase, domain 2"/>
    <property type="match status" value="1"/>
</dbReference>
<dbReference type="SUPFAM" id="SSF51735">
    <property type="entry name" value="NAD(P)-binding Rossmann-fold domains"/>
    <property type="match status" value="1"/>
</dbReference>
<dbReference type="RefSeq" id="WP_130667316.1">
    <property type="nucleotide sequence ID" value="NZ_JAAXBV010000009.1"/>
</dbReference>